<feature type="compositionally biased region" description="Polar residues" evidence="1">
    <location>
        <begin position="490"/>
        <end position="544"/>
    </location>
</feature>
<feature type="region of interest" description="Disordered" evidence="1">
    <location>
        <begin position="346"/>
        <end position="449"/>
    </location>
</feature>
<dbReference type="EMBL" id="JMSE01000186">
    <property type="protein sequence ID" value="KDN71408.1"/>
    <property type="molecule type" value="Genomic_DNA"/>
</dbReference>
<name>A0A066XQA9_COLSU</name>
<dbReference type="HOGENOM" id="CLU_257528_0_0_1"/>
<feature type="compositionally biased region" description="Polar residues" evidence="1">
    <location>
        <begin position="388"/>
        <end position="410"/>
    </location>
</feature>
<proteinExistence type="predicted"/>
<feature type="compositionally biased region" description="Low complexity" evidence="1">
    <location>
        <begin position="545"/>
        <end position="571"/>
    </location>
</feature>
<feature type="compositionally biased region" description="Polar residues" evidence="1">
    <location>
        <begin position="741"/>
        <end position="792"/>
    </location>
</feature>
<feature type="compositionally biased region" description="Polar residues" evidence="1">
    <location>
        <begin position="352"/>
        <end position="382"/>
    </location>
</feature>
<dbReference type="Proteomes" id="UP000027238">
    <property type="component" value="Unassembled WGS sequence"/>
</dbReference>
<reference evidence="4" key="1">
    <citation type="journal article" date="2014" name="Genome Announc.">
        <title>Draft genome sequence of Colletotrichum sublineola, a destructive pathogen of cultivated sorghum.</title>
        <authorList>
            <person name="Baroncelli R."/>
            <person name="Sanz-Martin J.M."/>
            <person name="Rech G.E."/>
            <person name="Sukno S.A."/>
            <person name="Thon M.R."/>
        </authorList>
    </citation>
    <scope>NUCLEOTIDE SEQUENCE [LARGE SCALE GENOMIC DNA]</scope>
    <source>
        <strain evidence="4">TX430BB</strain>
    </source>
</reference>
<dbReference type="STRING" id="1173701.A0A066XQA9"/>
<feature type="transmembrane region" description="Helical" evidence="2">
    <location>
        <begin position="39"/>
        <end position="59"/>
    </location>
</feature>
<feature type="transmembrane region" description="Helical" evidence="2">
    <location>
        <begin position="1241"/>
        <end position="1266"/>
    </location>
</feature>
<feature type="compositionally biased region" description="Polar residues" evidence="1">
    <location>
        <begin position="468"/>
        <end position="480"/>
    </location>
</feature>
<dbReference type="Pfam" id="PF11915">
    <property type="entry name" value="DUF3433"/>
    <property type="match status" value="1"/>
</dbReference>
<feature type="compositionally biased region" description="Low complexity" evidence="1">
    <location>
        <begin position="798"/>
        <end position="835"/>
    </location>
</feature>
<keyword evidence="2" id="KW-1133">Transmembrane helix</keyword>
<keyword evidence="2" id="KW-0472">Membrane</keyword>
<feature type="region of interest" description="Disordered" evidence="1">
    <location>
        <begin position="468"/>
        <end position="645"/>
    </location>
</feature>
<evidence type="ECO:0000313" key="3">
    <source>
        <dbReference type="EMBL" id="KDN71408.1"/>
    </source>
</evidence>
<feature type="transmembrane region" description="Helical" evidence="2">
    <location>
        <begin position="1108"/>
        <end position="1126"/>
    </location>
</feature>
<dbReference type="InterPro" id="IPR021840">
    <property type="entry name" value="DUF3433"/>
</dbReference>
<feature type="region of interest" description="Disordered" evidence="1">
    <location>
        <begin position="136"/>
        <end position="175"/>
    </location>
</feature>
<feature type="region of interest" description="Disordered" evidence="1">
    <location>
        <begin position="731"/>
        <end position="856"/>
    </location>
</feature>
<feature type="compositionally biased region" description="Low complexity" evidence="1">
    <location>
        <begin position="419"/>
        <end position="432"/>
    </location>
</feature>
<feature type="compositionally biased region" description="Polar residues" evidence="1">
    <location>
        <begin position="572"/>
        <end position="583"/>
    </location>
</feature>
<keyword evidence="4" id="KW-1185">Reference proteome</keyword>
<feature type="compositionally biased region" description="Polar residues" evidence="1">
    <location>
        <begin position="591"/>
        <end position="609"/>
    </location>
</feature>
<keyword evidence="2" id="KW-0812">Transmembrane</keyword>
<feature type="transmembrane region" description="Helical" evidence="2">
    <location>
        <begin position="976"/>
        <end position="1000"/>
    </location>
</feature>
<feature type="transmembrane region" description="Helical" evidence="2">
    <location>
        <begin position="1208"/>
        <end position="1229"/>
    </location>
</feature>
<evidence type="ECO:0000256" key="2">
    <source>
        <dbReference type="SAM" id="Phobius"/>
    </source>
</evidence>
<organism evidence="3 4">
    <name type="scientific">Colletotrichum sublineola</name>
    <name type="common">Sorghum anthracnose fungus</name>
    <dbReference type="NCBI Taxonomy" id="1173701"/>
    <lineage>
        <taxon>Eukaryota</taxon>
        <taxon>Fungi</taxon>
        <taxon>Dikarya</taxon>
        <taxon>Ascomycota</taxon>
        <taxon>Pezizomycotina</taxon>
        <taxon>Sordariomycetes</taxon>
        <taxon>Hypocreomycetidae</taxon>
        <taxon>Glomerellales</taxon>
        <taxon>Glomerellaceae</taxon>
        <taxon>Colletotrichum</taxon>
        <taxon>Colletotrichum graminicola species complex</taxon>
    </lineage>
</organism>
<feature type="compositionally biased region" description="Low complexity" evidence="1">
    <location>
        <begin position="610"/>
        <end position="639"/>
    </location>
</feature>
<feature type="region of interest" description="Disordered" evidence="1">
    <location>
        <begin position="102"/>
        <end position="122"/>
    </location>
</feature>
<sequence length="1353" mass="139575">MRLSKQPQKPEYRAIDASITPVVSAGAADTKRTPFGAHLYSLVALLVVTLGLIAVGVVLNRKLPEGSESEFVLAGTNKAVTSAVNRRGLNRCEETRLLSWEPDAGSSDARGADTWGTADHSNHKRGWCCHADTDADARRRGRRGRSGSTTAAAGNDDIPWDNNRPGDNYRSRDANTNANANADVVFFVGSSDKYYSSSSSTTSTSTSFSTSSSSSAFTSSTSRSFSSSSSLSSSSVASPTSTPIPTTSSLSKTSTTSPTTSTTTDTTSLGDTTTSASSTTVDSTALDSTTIESTTIESTTVESTTIDSTTVDSTIIDSTTIESTTIESTTIDSTTDEATPITTTTFVLGETSEASTPVSVTSDTLTNPTPIDPSPRTTNSMASPVPNTPSSSRLTPSGTVDTQPVVSSSLIERVSSMRSGGTSLAGTSTAGLVPTIPSGPSRDTPGTTLGQSEAVVETAGRAAQLETSLPPSALTASPTISPLPRVLSSGEAQSTSATPSVSDSQTFSVQDLTPVTGSPTISQTAIQPTATQPVTDPSISQPPESAQAPSGPVSPSSGLLLSAAPSGSQAATLSPITPATSEPSVVPESRGTLSVSPMAQASQATGSQDSPLTSGASSGSVSAPAPSAPAPSAQGSQTANFPTETIGLPSSGSLLASESGASAVSAAPSVLAATFLTQAASNSPSFILSTPSTVSNPVVSETQGASASEVLAALLKSAAASNSAAPSNAVVQSNSAAPSDSAPQSVPQSVLATPTGNPSGTQASPLLSASQSNSPLTISTNEPSGTPQTDAVTPSNPPSTANPTSNSQQASETETQSVSASASETESTSMGSTASPTSNDSQTRSASATQTGVDAQSTSVVDIQSADEQVSVAQAVVANFVPVITARLFTTTVSVSYSRVAAFEPLRQIMTDSGASGAALAGSAITLMPLAASFLYVDIASAFSVEAFATDTTWCSEQSLQDINVPCRPRISVNRWAVNVVISGLAGVAVSLLFIISLWYKTPSRIAVDTTTISGVARVVGHPEVEREFTEIPANMTHTQLAVHLKDKRFALGTFQTANGEEKYGLVPVEQAENQPRSFFQRLEVSAVQAKASLPATSWERRRFHVDVLFVTFHLALLGLGIAALANVDNPRRVFGYGTRSVSISARVGICLIGIFVSRYWGMVFADAQNFSPYARLHAKPSRAEETIVKRGYGVPLLAIVPLARMGYFVPTVVAITALSAEFFVIAVSGMPWRPGQLRGEYIVCAAGCVAIATLMLISQGLVFYWRGTLPTLPRRPDSVAAVMTYVAGTTMSRDFNAVSGLGRSSADRAITEMGKRYGYGMKVDDGGRQRWVVDEVEMGYEGERARARVDDA</sequence>
<dbReference type="OMA" id="ISAYEYN"/>
<evidence type="ECO:0000256" key="1">
    <source>
        <dbReference type="SAM" id="MobiDB-lite"/>
    </source>
</evidence>
<dbReference type="eggNOG" id="ENOG502RR9W">
    <property type="taxonomic scope" value="Eukaryota"/>
</dbReference>
<protein>
    <submittedName>
        <fullName evidence="3">Uncharacterized protein</fullName>
    </submittedName>
</protein>
<accession>A0A066XQA9</accession>
<feature type="region of interest" description="Disordered" evidence="1">
    <location>
        <begin position="198"/>
        <end position="285"/>
    </location>
</feature>
<comment type="caution">
    <text evidence="3">The sequence shown here is derived from an EMBL/GenBank/DDBJ whole genome shotgun (WGS) entry which is preliminary data.</text>
</comment>
<feature type="transmembrane region" description="Helical" evidence="2">
    <location>
        <begin position="1146"/>
        <end position="1166"/>
    </location>
</feature>
<gene>
    <name evidence="3" type="ORF">CSUB01_06296</name>
</gene>
<dbReference type="OrthoDB" id="5428901at2759"/>
<feature type="compositionally biased region" description="Polar residues" evidence="1">
    <location>
        <begin position="836"/>
        <end position="856"/>
    </location>
</feature>
<evidence type="ECO:0000313" key="4">
    <source>
        <dbReference type="Proteomes" id="UP000027238"/>
    </source>
</evidence>